<dbReference type="Proteomes" id="UP001152523">
    <property type="component" value="Unassembled WGS sequence"/>
</dbReference>
<protein>
    <submittedName>
        <fullName evidence="2">Uncharacterized protein</fullName>
    </submittedName>
</protein>
<comment type="caution">
    <text evidence="2">The sequence shown here is derived from an EMBL/GenBank/DDBJ whole genome shotgun (WGS) entry which is preliminary data.</text>
</comment>
<accession>A0AAV0EFF2</accession>
<proteinExistence type="predicted"/>
<feature type="transmembrane region" description="Helical" evidence="1">
    <location>
        <begin position="134"/>
        <end position="157"/>
    </location>
</feature>
<dbReference type="AlphaFoldDB" id="A0AAV0EFF2"/>
<keyword evidence="3" id="KW-1185">Reference proteome</keyword>
<sequence length="163" mass="18674">MENFVSQYKKMTIGIEKEELDLDEVDIKESPVMETNRGFPVEALFYHTTAARPPPEPPPCKEVIWGRLLLSYYFCFRGAYFYFNSSRYGQIILICDELLIGGASFSIVLGFLLPVLCLASHVALYGWLADSKSILVAYNRICNICLDFVWLFWSILFSNGKPF</sequence>
<keyword evidence="1" id="KW-1133">Transmembrane helix</keyword>
<feature type="transmembrane region" description="Helical" evidence="1">
    <location>
        <begin position="64"/>
        <end position="83"/>
    </location>
</feature>
<dbReference type="EMBL" id="CAMAPF010000922">
    <property type="protein sequence ID" value="CAH9122002.1"/>
    <property type="molecule type" value="Genomic_DNA"/>
</dbReference>
<gene>
    <name evidence="2" type="ORF">CEPIT_LOCUS24141</name>
</gene>
<reference evidence="2" key="1">
    <citation type="submission" date="2022-07" db="EMBL/GenBank/DDBJ databases">
        <authorList>
            <person name="Macas J."/>
            <person name="Novak P."/>
            <person name="Neumann P."/>
        </authorList>
    </citation>
    <scope>NUCLEOTIDE SEQUENCE</scope>
</reference>
<keyword evidence="1" id="KW-0472">Membrane</keyword>
<organism evidence="2 3">
    <name type="scientific">Cuscuta epithymum</name>
    <dbReference type="NCBI Taxonomy" id="186058"/>
    <lineage>
        <taxon>Eukaryota</taxon>
        <taxon>Viridiplantae</taxon>
        <taxon>Streptophyta</taxon>
        <taxon>Embryophyta</taxon>
        <taxon>Tracheophyta</taxon>
        <taxon>Spermatophyta</taxon>
        <taxon>Magnoliopsida</taxon>
        <taxon>eudicotyledons</taxon>
        <taxon>Gunneridae</taxon>
        <taxon>Pentapetalae</taxon>
        <taxon>asterids</taxon>
        <taxon>lamiids</taxon>
        <taxon>Solanales</taxon>
        <taxon>Convolvulaceae</taxon>
        <taxon>Cuscuteae</taxon>
        <taxon>Cuscuta</taxon>
        <taxon>Cuscuta subgen. Cuscuta</taxon>
    </lineage>
</organism>
<name>A0AAV0EFF2_9ASTE</name>
<keyword evidence="1" id="KW-0812">Transmembrane</keyword>
<evidence type="ECO:0000313" key="3">
    <source>
        <dbReference type="Proteomes" id="UP001152523"/>
    </source>
</evidence>
<feature type="transmembrane region" description="Helical" evidence="1">
    <location>
        <begin position="104"/>
        <end position="128"/>
    </location>
</feature>
<evidence type="ECO:0000256" key="1">
    <source>
        <dbReference type="SAM" id="Phobius"/>
    </source>
</evidence>
<evidence type="ECO:0000313" key="2">
    <source>
        <dbReference type="EMBL" id="CAH9122002.1"/>
    </source>
</evidence>